<dbReference type="Proteomes" id="UP001497453">
    <property type="component" value="Chromosome 11"/>
</dbReference>
<evidence type="ECO:0000259" key="1">
    <source>
        <dbReference type="Pfam" id="PF24764"/>
    </source>
</evidence>
<evidence type="ECO:0000313" key="3">
    <source>
        <dbReference type="Proteomes" id="UP001497453"/>
    </source>
</evidence>
<evidence type="ECO:0000313" key="2">
    <source>
        <dbReference type="EMBL" id="CAL1698951.1"/>
    </source>
</evidence>
<dbReference type="InterPro" id="IPR058913">
    <property type="entry name" value="Integrase_dom_put"/>
</dbReference>
<proteinExistence type="predicted"/>
<reference evidence="3" key="1">
    <citation type="submission" date="2024-04" db="EMBL/GenBank/DDBJ databases">
        <authorList>
            <person name="Shaw F."/>
            <person name="Minotto A."/>
        </authorList>
    </citation>
    <scope>NUCLEOTIDE SEQUENCE [LARGE SCALE GENOMIC DNA]</scope>
</reference>
<organism evidence="2 3">
    <name type="scientific">Somion occarium</name>
    <dbReference type="NCBI Taxonomy" id="3059160"/>
    <lineage>
        <taxon>Eukaryota</taxon>
        <taxon>Fungi</taxon>
        <taxon>Dikarya</taxon>
        <taxon>Basidiomycota</taxon>
        <taxon>Agaricomycotina</taxon>
        <taxon>Agaricomycetes</taxon>
        <taxon>Polyporales</taxon>
        <taxon>Cerrenaceae</taxon>
        <taxon>Somion</taxon>
    </lineage>
</organism>
<dbReference type="PANTHER" id="PTHR46791:SF5">
    <property type="entry name" value="CLR5 DOMAIN-CONTAINING PROTEIN-RELATED"/>
    <property type="match status" value="1"/>
</dbReference>
<dbReference type="PANTHER" id="PTHR46791">
    <property type="entry name" value="EXPRESSED PROTEIN"/>
    <property type="match status" value="1"/>
</dbReference>
<keyword evidence="3" id="KW-1185">Reference proteome</keyword>
<dbReference type="EMBL" id="OZ037954">
    <property type="protein sequence ID" value="CAL1698951.1"/>
    <property type="molecule type" value="Genomic_DNA"/>
</dbReference>
<gene>
    <name evidence="2" type="ORF">GFSPODELE1_LOCUS2424</name>
</gene>
<accession>A0ABP1CTF8</accession>
<protein>
    <recommendedName>
        <fullName evidence="1">Integrase core domain-containing protein</fullName>
    </recommendedName>
</protein>
<feature type="domain" description="Integrase core" evidence="1">
    <location>
        <begin position="1"/>
        <end position="106"/>
    </location>
</feature>
<dbReference type="Pfam" id="PF24764">
    <property type="entry name" value="rva_4"/>
    <property type="match status" value="1"/>
</dbReference>
<name>A0ABP1CTF8_9APHY</name>
<sequence>MEEKRGPNRGSYIWGRSVHNIRIERLWLDFTQGIGAKWKTFFQKLETCDGLDPDIPAHIWLLHHLFLDELNDEIHQWAETWNNHKIFTPGLGNKSPQQLKFWSILKDGGRGLPVPVQEPISEEEIPEYGIDWNDYANPALQAHHNNANASDVLGNNPFVIYQPETLHNVEVNEPNCPLSAAQVVQLDNYIMTLDDDTTMAARKKVWILALAFCINLMREN</sequence>